<evidence type="ECO:0000313" key="2">
    <source>
        <dbReference type="EMBL" id="MDX8541470.1"/>
    </source>
</evidence>
<comment type="caution">
    <text evidence="2">The sequence shown here is derived from an EMBL/GenBank/DDBJ whole genome shotgun (WGS) entry which is preliminary data.</text>
</comment>
<proteinExistence type="predicted"/>
<protein>
    <recommendedName>
        <fullName evidence="4">Resolvase/invertase-type recombinase catalytic domain-containing protein</fullName>
    </recommendedName>
</protein>
<gene>
    <name evidence="2" type="ORF">RFM23_27995</name>
</gene>
<evidence type="ECO:0000256" key="1">
    <source>
        <dbReference type="SAM" id="MobiDB-lite"/>
    </source>
</evidence>
<accession>A0ABU5AVX4</accession>
<keyword evidence="3" id="KW-1185">Reference proteome</keyword>
<feature type="region of interest" description="Disordered" evidence="1">
    <location>
        <begin position="161"/>
        <end position="181"/>
    </location>
</feature>
<reference evidence="2 3" key="1">
    <citation type="submission" date="2023-08" db="EMBL/GenBank/DDBJ databases">
        <title>Implementing the SeqCode for naming new Mesorhizobium species isolated from Vachellia karroo root nodules.</title>
        <authorList>
            <person name="Van Lill M."/>
        </authorList>
    </citation>
    <scope>NUCLEOTIDE SEQUENCE [LARGE SCALE GENOMIC DNA]</scope>
    <source>
        <strain evidence="2 3">VK4B</strain>
    </source>
</reference>
<evidence type="ECO:0000313" key="3">
    <source>
        <dbReference type="Proteomes" id="UP001276564"/>
    </source>
</evidence>
<sequence length="248" mass="27066">MSEGLLLVAYSFAYVRRQPSSPADMNANSTLRRQLTAQRKFEKASNGRIVRKIPDWSTSRTTPFVSREAFRNAVALARSAGADLLLADIGELIERTTRKQVARCVEALDALDVEVWDATLAHTWRSMAPDERGSLVMNAMKTNRSRSEAVKAGIQLSRTSKAASPNLNYKHGNQANRRNADRRASRLQPFVLGEMAKVPTGEELSPSALAAALNAAGEPTARGGQWTHNTAKDLIARIGKLHAGSDSK</sequence>
<name>A0ABU5AVX4_9HYPH</name>
<organism evidence="2 3">
    <name type="scientific">Mesorhizobium abyssinicae</name>
    <dbReference type="NCBI Taxonomy" id="1209958"/>
    <lineage>
        <taxon>Bacteria</taxon>
        <taxon>Pseudomonadati</taxon>
        <taxon>Pseudomonadota</taxon>
        <taxon>Alphaproteobacteria</taxon>
        <taxon>Hyphomicrobiales</taxon>
        <taxon>Phyllobacteriaceae</taxon>
        <taxon>Mesorhizobium</taxon>
    </lineage>
</organism>
<evidence type="ECO:0008006" key="4">
    <source>
        <dbReference type="Google" id="ProtNLM"/>
    </source>
</evidence>
<dbReference type="Proteomes" id="UP001276564">
    <property type="component" value="Unassembled WGS sequence"/>
</dbReference>
<dbReference type="RefSeq" id="WP_320321889.1">
    <property type="nucleotide sequence ID" value="NZ_JAVIIP010000022.1"/>
</dbReference>
<dbReference type="EMBL" id="JAVIIP010000022">
    <property type="protein sequence ID" value="MDX8541470.1"/>
    <property type="molecule type" value="Genomic_DNA"/>
</dbReference>